<gene>
    <name evidence="1" type="ORF">GCM10011366_23030</name>
</gene>
<dbReference type="InterPro" id="IPR029060">
    <property type="entry name" value="PIN-like_dom_sf"/>
</dbReference>
<keyword evidence="2" id="KW-1185">Reference proteome</keyword>
<comment type="caution">
    <text evidence="1">The sequence shown here is derived from an EMBL/GenBank/DDBJ whole genome shotgun (WGS) entry which is preliminary data.</text>
</comment>
<proteinExistence type="predicted"/>
<reference evidence="1" key="1">
    <citation type="journal article" date="2014" name="Int. J. Syst. Evol. Microbiol.">
        <title>Complete genome sequence of Corynebacterium casei LMG S-19264T (=DSM 44701T), isolated from a smear-ripened cheese.</title>
        <authorList>
            <consortium name="US DOE Joint Genome Institute (JGI-PGF)"/>
            <person name="Walter F."/>
            <person name="Albersmeier A."/>
            <person name="Kalinowski J."/>
            <person name="Ruckert C."/>
        </authorList>
    </citation>
    <scope>NUCLEOTIDE SEQUENCE</scope>
    <source>
        <strain evidence="1">CGMCC 1.12160</strain>
    </source>
</reference>
<sequence length="93" mass="9753">MSGLLLDTNALLWLLGKFSLPGDPLAAAASAGLHELAFSGAHAAALAHFPELARHDPFDRMLLAQARSEGRQLLTADAVLLDAQPALTVDARV</sequence>
<evidence type="ECO:0000313" key="2">
    <source>
        <dbReference type="Proteomes" id="UP000605670"/>
    </source>
</evidence>
<name>A0A917BSR0_9MICO</name>
<evidence type="ECO:0000313" key="1">
    <source>
        <dbReference type="EMBL" id="GGF54579.1"/>
    </source>
</evidence>
<evidence type="ECO:0008006" key="3">
    <source>
        <dbReference type="Google" id="ProtNLM"/>
    </source>
</evidence>
<dbReference type="AlphaFoldDB" id="A0A917BSR0"/>
<reference evidence="1" key="2">
    <citation type="submission" date="2020-09" db="EMBL/GenBank/DDBJ databases">
        <authorList>
            <person name="Sun Q."/>
            <person name="Zhou Y."/>
        </authorList>
    </citation>
    <scope>NUCLEOTIDE SEQUENCE</scope>
    <source>
        <strain evidence="1">CGMCC 1.12160</strain>
    </source>
</reference>
<dbReference type="RefSeq" id="WP_188430876.1">
    <property type="nucleotide sequence ID" value="NZ_BAABKH010000003.1"/>
</dbReference>
<dbReference type="Proteomes" id="UP000605670">
    <property type="component" value="Unassembled WGS sequence"/>
</dbReference>
<dbReference type="SUPFAM" id="SSF88723">
    <property type="entry name" value="PIN domain-like"/>
    <property type="match status" value="1"/>
</dbReference>
<protein>
    <recommendedName>
        <fullName evidence="3">PIN domain nuclease, a component of toxin-antitoxin system (PIN domain)</fullName>
    </recommendedName>
</protein>
<accession>A0A917BSR0</accession>
<organism evidence="1 2">
    <name type="scientific">Ornithinimicrobium tianjinense</name>
    <dbReference type="NCBI Taxonomy" id="1195761"/>
    <lineage>
        <taxon>Bacteria</taxon>
        <taxon>Bacillati</taxon>
        <taxon>Actinomycetota</taxon>
        <taxon>Actinomycetes</taxon>
        <taxon>Micrococcales</taxon>
        <taxon>Ornithinimicrobiaceae</taxon>
        <taxon>Ornithinimicrobium</taxon>
    </lineage>
</organism>
<dbReference type="EMBL" id="BMEM01000003">
    <property type="protein sequence ID" value="GGF54579.1"/>
    <property type="molecule type" value="Genomic_DNA"/>
</dbReference>